<dbReference type="Proteomes" id="UP000030321">
    <property type="component" value="Unassembled WGS sequence"/>
</dbReference>
<dbReference type="GO" id="GO:0009236">
    <property type="term" value="P:cobalamin biosynthetic process"/>
    <property type="evidence" value="ECO:0007669"/>
    <property type="project" value="InterPro"/>
</dbReference>
<comment type="caution">
    <text evidence="1">The sequence shown here is derived from an EMBL/GenBank/DDBJ whole genome shotgun (WGS) entry which is preliminary data.</text>
</comment>
<sequence length="74" mass="8141">MSISPPRSGYTLPVFACASAIASLQHLHGENALNSVTFNLLEPPETVTIAKEPWPTSQNYPMILSTRRRLFLSA</sequence>
<organism evidence="1 2">
    <name type="scientific">Microcystis aeruginosa NIES-44</name>
    <dbReference type="NCBI Taxonomy" id="449439"/>
    <lineage>
        <taxon>Bacteria</taxon>
        <taxon>Bacillati</taxon>
        <taxon>Cyanobacteriota</taxon>
        <taxon>Cyanophyceae</taxon>
        <taxon>Oscillatoriophycideae</taxon>
        <taxon>Chroococcales</taxon>
        <taxon>Microcystaceae</taxon>
        <taxon>Microcystis</taxon>
    </lineage>
</organism>
<reference evidence="2" key="1">
    <citation type="journal article" date="2015" name="Genome">
        <title>Whole Genome Sequence of the Non-Microcystin-Producing Microcystis aeruginosa Strain NIES-44.</title>
        <authorList>
            <person name="Okano K."/>
            <person name="Miyata N."/>
            <person name="Ozaki Y."/>
        </authorList>
    </citation>
    <scope>NUCLEOTIDE SEQUENCE [LARGE SCALE GENOMIC DNA]</scope>
    <source>
        <strain evidence="2">NIES-44</strain>
    </source>
</reference>
<dbReference type="GO" id="GO:0008168">
    <property type="term" value="F:methyltransferase activity"/>
    <property type="evidence" value="ECO:0007669"/>
    <property type="project" value="InterPro"/>
</dbReference>
<dbReference type="SUPFAM" id="SSF111342">
    <property type="entry name" value="CbiD-like"/>
    <property type="match status" value="1"/>
</dbReference>
<proteinExistence type="predicted"/>
<evidence type="ECO:0000313" key="1">
    <source>
        <dbReference type="EMBL" id="GAL93588.1"/>
    </source>
</evidence>
<gene>
    <name evidence="1" type="ORF">N44_02443</name>
</gene>
<name>A0A0A1VVS8_MICAE</name>
<accession>A0A0A1VVS8</accession>
<dbReference type="AlphaFoldDB" id="A0A0A1VVS8"/>
<dbReference type="EMBL" id="BBPA01000041">
    <property type="protein sequence ID" value="GAL93588.1"/>
    <property type="molecule type" value="Genomic_DNA"/>
</dbReference>
<protein>
    <submittedName>
        <fullName evidence="1">Cobalt-precorrin-6 synthase, anaerobic</fullName>
    </submittedName>
</protein>
<evidence type="ECO:0000313" key="2">
    <source>
        <dbReference type="Proteomes" id="UP000030321"/>
    </source>
</evidence>
<dbReference type="InterPro" id="IPR036074">
    <property type="entry name" value="CbiD_sf"/>
</dbReference>